<dbReference type="SUPFAM" id="SSF49478">
    <property type="entry name" value="Cna protein B-type domain"/>
    <property type="match status" value="1"/>
</dbReference>
<dbReference type="GO" id="GO:0004180">
    <property type="term" value="F:carboxypeptidase activity"/>
    <property type="evidence" value="ECO:0007669"/>
    <property type="project" value="UniProtKB-KW"/>
</dbReference>
<organism evidence="1 2">
    <name type="scientific">Sinomicrobium oceani</name>
    <dbReference type="NCBI Taxonomy" id="1150368"/>
    <lineage>
        <taxon>Bacteria</taxon>
        <taxon>Pseudomonadati</taxon>
        <taxon>Bacteroidota</taxon>
        <taxon>Flavobacteriia</taxon>
        <taxon>Flavobacteriales</taxon>
        <taxon>Flavobacteriaceae</taxon>
        <taxon>Sinomicrobium</taxon>
    </lineage>
</organism>
<sequence>MKNKIHFLLSVCIAVAVLTGCSSDDSSSGPDTFGYDIHIEYPESYGGGVVANASVVLKNLSTNIETSMTTDEDGVAAFTEIAPGNYSVTVSRTLSATEAEVLTGIGAEVFLNATLSQLQILADGATTIQLEGSAVGDWVIKEFYYSGAPDSYYFYDGFIEIYNNSTDVQYADGLLFGTTKSASSSSTSFYGFITEGYEDAFLAYVMQIPGNGTDYPVEPGASVVIAIDGIDHKDDPNGNANSPVNLGPDVADFEVYFYANPNTPDTDSPDVPNVEIIYSYSTTVFDYLPGVFGSGLVIFRHDNPGELERLTEPGSTSSREFVRVPKAYVVDALDAVANSSVTPELKRLPTNLDAGMNTVGGSYTGTSLRRKVKQEIGGRKVLLDTNNSATDFEVNNSPSPKGW</sequence>
<dbReference type="AlphaFoldDB" id="A0A1K1RJ10"/>
<dbReference type="Pfam" id="PF13620">
    <property type="entry name" value="CarboxypepD_reg"/>
    <property type="match status" value="1"/>
</dbReference>
<dbReference type="Gene3D" id="2.60.40.10">
    <property type="entry name" value="Immunoglobulins"/>
    <property type="match status" value="1"/>
</dbReference>
<dbReference type="InterPro" id="IPR013783">
    <property type="entry name" value="Ig-like_fold"/>
</dbReference>
<dbReference type="Pfam" id="PF16215">
    <property type="entry name" value="DUF4876"/>
    <property type="match status" value="1"/>
</dbReference>
<dbReference type="STRING" id="1150368.SAMN02927921_03600"/>
<proteinExistence type="predicted"/>
<gene>
    <name evidence="1" type="ORF">SAMN02927921_03600</name>
</gene>
<dbReference type="InterPro" id="IPR032627">
    <property type="entry name" value="DUF4876"/>
</dbReference>
<dbReference type="OrthoDB" id="1409865at2"/>
<keyword evidence="1" id="KW-0121">Carboxypeptidase</keyword>
<dbReference type="EMBL" id="FPJE01000026">
    <property type="protein sequence ID" value="SFW71787.1"/>
    <property type="molecule type" value="Genomic_DNA"/>
</dbReference>
<evidence type="ECO:0000313" key="1">
    <source>
        <dbReference type="EMBL" id="SFW71787.1"/>
    </source>
</evidence>
<evidence type="ECO:0000313" key="2">
    <source>
        <dbReference type="Proteomes" id="UP000182248"/>
    </source>
</evidence>
<dbReference type="Proteomes" id="UP000182248">
    <property type="component" value="Unassembled WGS sequence"/>
</dbReference>
<name>A0A1K1RJ10_9FLAO</name>
<protein>
    <submittedName>
        <fullName evidence="1">Carboxypeptidase regulatory-like domain-containing protein</fullName>
    </submittedName>
</protein>
<accession>A0A1K1RJ10</accession>
<dbReference type="RefSeq" id="WP_072318848.1">
    <property type="nucleotide sequence ID" value="NZ_FPJE01000026.1"/>
</dbReference>
<keyword evidence="1" id="KW-0378">Hydrolase</keyword>
<reference evidence="1 2" key="1">
    <citation type="submission" date="2016-11" db="EMBL/GenBank/DDBJ databases">
        <authorList>
            <person name="Jaros S."/>
            <person name="Januszkiewicz K."/>
            <person name="Wedrychowicz H."/>
        </authorList>
    </citation>
    <scope>NUCLEOTIDE SEQUENCE [LARGE SCALE GENOMIC DNA]</scope>
    <source>
        <strain evidence="1 2">CGMCC 1.12145</strain>
    </source>
</reference>
<dbReference type="PROSITE" id="PS51257">
    <property type="entry name" value="PROKAR_LIPOPROTEIN"/>
    <property type="match status" value="1"/>
</dbReference>
<keyword evidence="1" id="KW-0645">Protease</keyword>
<keyword evidence="2" id="KW-1185">Reference proteome</keyword>